<keyword evidence="9" id="KW-1185">Reference proteome</keyword>
<reference evidence="8" key="1">
    <citation type="submission" date="2022-08" db="EMBL/GenBank/DDBJ databases">
        <authorList>
            <person name="Marques A."/>
        </authorList>
    </citation>
    <scope>NUCLEOTIDE SEQUENCE</scope>
    <source>
        <strain evidence="8">RhyPub2mFocal</strain>
        <tissue evidence="8">Leaves</tissue>
    </source>
</reference>
<dbReference type="Gene3D" id="3.40.50.300">
    <property type="entry name" value="P-loop containing nucleotide triphosphate hydrolases"/>
    <property type="match status" value="1"/>
</dbReference>
<feature type="domain" description="Disease resistance N-terminal" evidence="7">
    <location>
        <begin position="24"/>
        <end position="113"/>
    </location>
</feature>
<evidence type="ECO:0000259" key="7">
    <source>
        <dbReference type="Pfam" id="PF18052"/>
    </source>
</evidence>
<evidence type="ECO:0000256" key="1">
    <source>
        <dbReference type="ARBA" id="ARBA00008894"/>
    </source>
</evidence>
<evidence type="ECO:0000313" key="9">
    <source>
        <dbReference type="Proteomes" id="UP001140206"/>
    </source>
</evidence>
<evidence type="ECO:0000256" key="3">
    <source>
        <dbReference type="ARBA" id="ARBA00022737"/>
    </source>
</evidence>
<dbReference type="GO" id="GO:0006952">
    <property type="term" value="P:defense response"/>
    <property type="evidence" value="ECO:0007669"/>
    <property type="project" value="UniProtKB-KW"/>
</dbReference>
<dbReference type="Gene3D" id="1.20.5.4130">
    <property type="match status" value="1"/>
</dbReference>
<protein>
    <submittedName>
        <fullName evidence="8">Disease resistance protein RGA2</fullName>
    </submittedName>
</protein>
<comment type="similarity">
    <text evidence="1">Belongs to the disease resistance NB-LRR family.</text>
</comment>
<sequence>MEIIKTENNLTMPIARWFAPATINKLIDKALSYTKDWKSWRSDIKDKLRRLSHNRSKIETLVYAAERGNIHSIDNLPLENWMGQLRDALEEADNVLDEMEIQPLREEMENRHLKGMKKKIVKFVKRAAKQSDLVKMLKQVVKIFYDLVSGLDTFAQVRASLAEHAEIRAEMSQETGSIFTEIISLAGKKKYKKIIDWLTTSDIKTLSVFSFVGVCGIGKTALAQHLFDHKDLESFGTKIWISVSNTFDEKVITTKILESLTKKESKLDTFNVAQTTLISTWKV</sequence>
<dbReference type="PANTHER" id="PTHR19338">
    <property type="entry name" value="TRANSLOCASE OF INNER MITOCHONDRIAL MEMBRANE 13 HOMOLOG"/>
    <property type="match status" value="1"/>
</dbReference>
<evidence type="ECO:0000259" key="6">
    <source>
        <dbReference type="Pfam" id="PF00931"/>
    </source>
</evidence>
<keyword evidence="2" id="KW-0433">Leucine-rich repeat</keyword>
<feature type="domain" description="NB-ARC" evidence="6">
    <location>
        <begin position="189"/>
        <end position="271"/>
    </location>
</feature>
<evidence type="ECO:0000256" key="2">
    <source>
        <dbReference type="ARBA" id="ARBA00022614"/>
    </source>
</evidence>
<dbReference type="InterPro" id="IPR041118">
    <property type="entry name" value="Rx_N"/>
</dbReference>
<comment type="caution">
    <text evidence="8">The sequence shown here is derived from an EMBL/GenBank/DDBJ whole genome shotgun (WGS) entry which is preliminary data.</text>
</comment>
<keyword evidence="3" id="KW-0677">Repeat</keyword>
<accession>A0AAV8GCN6</accession>
<organism evidence="8 9">
    <name type="scientific">Rhynchospora pubera</name>
    <dbReference type="NCBI Taxonomy" id="906938"/>
    <lineage>
        <taxon>Eukaryota</taxon>
        <taxon>Viridiplantae</taxon>
        <taxon>Streptophyta</taxon>
        <taxon>Embryophyta</taxon>
        <taxon>Tracheophyta</taxon>
        <taxon>Spermatophyta</taxon>
        <taxon>Magnoliopsida</taxon>
        <taxon>Liliopsida</taxon>
        <taxon>Poales</taxon>
        <taxon>Cyperaceae</taxon>
        <taxon>Cyperoideae</taxon>
        <taxon>Rhynchosporeae</taxon>
        <taxon>Rhynchospora</taxon>
    </lineage>
</organism>
<keyword evidence="4" id="KW-0547">Nucleotide-binding</keyword>
<dbReference type="PANTHER" id="PTHR19338:SF73">
    <property type="entry name" value="DISEASE RESISTANCE PROTEIN RGA2-LIKE"/>
    <property type="match status" value="1"/>
</dbReference>
<name>A0AAV8GCN6_9POAL</name>
<dbReference type="Proteomes" id="UP001140206">
    <property type="component" value="Chromosome 2"/>
</dbReference>
<evidence type="ECO:0000313" key="8">
    <source>
        <dbReference type="EMBL" id="KAJ4801042.1"/>
    </source>
</evidence>
<keyword evidence="5" id="KW-0611">Plant defense</keyword>
<dbReference type="Pfam" id="PF00931">
    <property type="entry name" value="NB-ARC"/>
    <property type="match status" value="1"/>
</dbReference>
<dbReference type="InterPro" id="IPR002182">
    <property type="entry name" value="NB-ARC"/>
</dbReference>
<evidence type="ECO:0000256" key="5">
    <source>
        <dbReference type="ARBA" id="ARBA00022821"/>
    </source>
</evidence>
<gene>
    <name evidence="8" type="ORF">LUZ62_052288</name>
</gene>
<dbReference type="SUPFAM" id="SSF52540">
    <property type="entry name" value="P-loop containing nucleoside triphosphate hydrolases"/>
    <property type="match status" value="1"/>
</dbReference>
<dbReference type="AlphaFoldDB" id="A0AAV8GCN6"/>
<dbReference type="EMBL" id="JAMFTS010000002">
    <property type="protein sequence ID" value="KAJ4801042.1"/>
    <property type="molecule type" value="Genomic_DNA"/>
</dbReference>
<evidence type="ECO:0000256" key="4">
    <source>
        <dbReference type="ARBA" id="ARBA00022741"/>
    </source>
</evidence>
<dbReference type="GO" id="GO:0043531">
    <property type="term" value="F:ADP binding"/>
    <property type="evidence" value="ECO:0007669"/>
    <property type="project" value="InterPro"/>
</dbReference>
<dbReference type="Pfam" id="PF18052">
    <property type="entry name" value="Rx_N"/>
    <property type="match status" value="1"/>
</dbReference>
<dbReference type="InterPro" id="IPR027417">
    <property type="entry name" value="P-loop_NTPase"/>
</dbReference>
<proteinExistence type="inferred from homology"/>